<dbReference type="PANTHER" id="PTHR47027">
    <property type="entry name" value="REVERSE TRANSCRIPTASE DOMAIN-CONTAINING PROTEIN"/>
    <property type="match status" value="1"/>
</dbReference>
<sequence>MVSTKIRLSIRAPKISSRKKLYWKAVRDDEALARKIDTCISQNFAELPEDCKSYSEFVRICNEVGSKLLPRKPPRDANLTECPEVVAARRATLRSATSNVQAAQTKLRETYDKTTDNRICKTLQSFEVCTDLEHMKAWKLIRELSGKKSGVIFIQGEDRLNTWKNHFSKLLSAENPLSNSTGVSISPVFNMNNNISCDPFSQNEVDIALKQMKPGKAPGLDGLPLEVWQLPKTSERLTFFCNQTLAGHRPPEWGRAGIVPVPKKGNLTLPDNYRGISLTQVAAKVYNRLILNRLRPFIDKLLRPNQNGFRPSRSTSGQILALRRIVEEVQNHQKEAVLIFIDFKKAFDSINRTTMFEILLAYGIPTSIVNAIKIMYDNTSATVLTPEGETDFFKIDTGVLQGDPLAPFLFIIVLDYALRKAINADDGLTLQRRRSSRHPAVVISDLDFADDIGLLEDTIQAAQDLLYRVERATQEIGLYLNSSKTKVMHINPSDHPQALLAKDGSTIERVSDFKYLGSYSNSVYDVNVRIGQAWGACHALTKVWKAPIQNTTKQKVFKACVEAILIYGSDSWTLTKSLSKKLDGNYTRLLRYALNVPWQSRIGNKKLYNGLPPISRTIQKRRLALAGHVARHEEMAAKVLLWEPDAKRKRGRPNLTLKKVLEEEVGLKDYNLLAAMLDRNAWLDIVNGTSYEDDLN</sequence>
<proteinExistence type="predicted"/>
<accession>A0A8J9YZN2</accession>
<dbReference type="EMBL" id="OV696699">
    <property type="protein sequence ID" value="CAH1244514.1"/>
    <property type="molecule type" value="Genomic_DNA"/>
</dbReference>
<name>A0A8J9YZN2_BRALA</name>
<keyword evidence="3" id="KW-1185">Reference proteome</keyword>
<evidence type="ECO:0000313" key="3">
    <source>
        <dbReference type="Proteomes" id="UP000838412"/>
    </source>
</evidence>
<dbReference type="Pfam" id="PF00078">
    <property type="entry name" value="RVT_1"/>
    <property type="match status" value="1"/>
</dbReference>
<protein>
    <submittedName>
        <fullName evidence="2">Hypp7329 protein</fullName>
    </submittedName>
</protein>
<evidence type="ECO:0000313" key="2">
    <source>
        <dbReference type="EMBL" id="CAH1244514.1"/>
    </source>
</evidence>
<dbReference type="OrthoDB" id="5959200at2759"/>
<dbReference type="PROSITE" id="PS50878">
    <property type="entry name" value="RT_POL"/>
    <property type="match status" value="1"/>
</dbReference>
<dbReference type="AlphaFoldDB" id="A0A8J9YZN2"/>
<dbReference type="InterPro" id="IPR000477">
    <property type="entry name" value="RT_dom"/>
</dbReference>
<gene>
    <name evidence="2" type="primary">Hypp7329</name>
    <name evidence="2" type="ORF">BLAG_LOCUS7141</name>
</gene>
<organism evidence="2 3">
    <name type="scientific">Branchiostoma lanceolatum</name>
    <name type="common">Common lancelet</name>
    <name type="synonym">Amphioxus lanceolatum</name>
    <dbReference type="NCBI Taxonomy" id="7740"/>
    <lineage>
        <taxon>Eukaryota</taxon>
        <taxon>Metazoa</taxon>
        <taxon>Chordata</taxon>
        <taxon>Cephalochordata</taxon>
        <taxon>Leptocardii</taxon>
        <taxon>Amphioxiformes</taxon>
        <taxon>Branchiostomatidae</taxon>
        <taxon>Branchiostoma</taxon>
    </lineage>
</organism>
<dbReference type="PANTHER" id="PTHR47027:SF27">
    <property type="entry name" value="REVERSE TRANSCRIPTASE DOMAIN-CONTAINING PROTEIN"/>
    <property type="match status" value="1"/>
</dbReference>
<reference evidence="2" key="1">
    <citation type="submission" date="2022-01" db="EMBL/GenBank/DDBJ databases">
        <authorList>
            <person name="Braso-Vives M."/>
        </authorList>
    </citation>
    <scope>NUCLEOTIDE SEQUENCE</scope>
</reference>
<evidence type="ECO:0000259" key="1">
    <source>
        <dbReference type="PROSITE" id="PS50878"/>
    </source>
</evidence>
<dbReference type="Proteomes" id="UP000838412">
    <property type="component" value="Chromosome 14"/>
</dbReference>
<dbReference type="CDD" id="cd01650">
    <property type="entry name" value="RT_nLTR_like"/>
    <property type="match status" value="1"/>
</dbReference>
<feature type="domain" description="Reverse transcriptase" evidence="1">
    <location>
        <begin position="242"/>
        <end position="507"/>
    </location>
</feature>